<accession>A0A4Y2TYM4</accession>
<proteinExistence type="predicted"/>
<comment type="caution">
    <text evidence="1">The sequence shown here is derived from an EMBL/GenBank/DDBJ whole genome shotgun (WGS) entry which is preliminary data.</text>
</comment>
<evidence type="ECO:0000313" key="1">
    <source>
        <dbReference type="EMBL" id="GBO05273.1"/>
    </source>
</evidence>
<name>A0A4Y2TYM4_ARAVE</name>
<evidence type="ECO:0000313" key="2">
    <source>
        <dbReference type="EMBL" id="GBO05279.1"/>
    </source>
</evidence>
<organism evidence="1 3">
    <name type="scientific">Araneus ventricosus</name>
    <name type="common">Orbweaver spider</name>
    <name type="synonym">Epeira ventricosa</name>
    <dbReference type="NCBI Taxonomy" id="182803"/>
    <lineage>
        <taxon>Eukaryota</taxon>
        <taxon>Metazoa</taxon>
        <taxon>Ecdysozoa</taxon>
        <taxon>Arthropoda</taxon>
        <taxon>Chelicerata</taxon>
        <taxon>Arachnida</taxon>
        <taxon>Araneae</taxon>
        <taxon>Araneomorphae</taxon>
        <taxon>Entelegynae</taxon>
        <taxon>Araneoidea</taxon>
        <taxon>Araneidae</taxon>
        <taxon>Araneus</taxon>
    </lineage>
</organism>
<evidence type="ECO:0000313" key="3">
    <source>
        <dbReference type="Proteomes" id="UP000499080"/>
    </source>
</evidence>
<keyword evidence="3" id="KW-1185">Reference proteome</keyword>
<gene>
    <name evidence="2" type="ORF">AVEN_239710_1</name>
    <name evidence="1" type="ORF">AVEN_4767_1</name>
</gene>
<sequence length="102" mass="11769">MDSVIVSSERGRVKFGKLLCIFFTDRKPPPHAREELMGSREKCRQQFVKEEKITHAEGSKSAAEFRTPIGRDVRFSGLILESGECLNKVRELLINGWWNEFL</sequence>
<dbReference type="AlphaFoldDB" id="A0A4Y2TYM4"/>
<dbReference type="Proteomes" id="UP000499080">
    <property type="component" value="Unassembled WGS sequence"/>
</dbReference>
<dbReference type="EMBL" id="BGPR01031970">
    <property type="protein sequence ID" value="GBO05273.1"/>
    <property type="molecule type" value="Genomic_DNA"/>
</dbReference>
<protein>
    <submittedName>
        <fullName evidence="1">Uncharacterized protein</fullName>
    </submittedName>
</protein>
<reference evidence="1 3" key="1">
    <citation type="journal article" date="2019" name="Sci. Rep.">
        <title>Orb-weaving spider Araneus ventricosus genome elucidates the spidroin gene catalogue.</title>
        <authorList>
            <person name="Kono N."/>
            <person name="Nakamura H."/>
            <person name="Ohtoshi R."/>
            <person name="Moran D.A.P."/>
            <person name="Shinohara A."/>
            <person name="Yoshida Y."/>
            <person name="Fujiwara M."/>
            <person name="Mori M."/>
            <person name="Tomita M."/>
            <person name="Arakawa K."/>
        </authorList>
    </citation>
    <scope>NUCLEOTIDE SEQUENCE [LARGE SCALE GENOMIC DNA]</scope>
</reference>
<dbReference type="EMBL" id="BGPR01031972">
    <property type="protein sequence ID" value="GBO05279.1"/>
    <property type="molecule type" value="Genomic_DNA"/>
</dbReference>